<evidence type="ECO:0000313" key="1">
    <source>
        <dbReference type="EMBL" id="EAZ27407.1"/>
    </source>
</evidence>
<gene>
    <name evidence="1" type="ORF">OsJ_11354</name>
</gene>
<proteinExistence type="predicted"/>
<dbReference type="AlphaFoldDB" id="A3AJB8"/>
<sequence>MAGRVIAQGYRVVDEERHAVNYRSSVWGDYFIRNPILPHNYRKHGDMDDMNGPDLWIQIMY</sequence>
<protein>
    <submittedName>
        <fullName evidence="1">Uncharacterized protein</fullName>
    </submittedName>
</protein>
<dbReference type="EMBL" id="CM000140">
    <property type="protein sequence ID" value="EAZ27407.1"/>
    <property type="molecule type" value="Genomic_DNA"/>
</dbReference>
<accession>A3AJB8</accession>
<organism evidence="1">
    <name type="scientific">Oryza sativa subsp. japonica</name>
    <name type="common">Rice</name>
    <dbReference type="NCBI Taxonomy" id="39947"/>
    <lineage>
        <taxon>Eukaryota</taxon>
        <taxon>Viridiplantae</taxon>
        <taxon>Streptophyta</taxon>
        <taxon>Embryophyta</taxon>
        <taxon>Tracheophyta</taxon>
        <taxon>Spermatophyta</taxon>
        <taxon>Magnoliopsida</taxon>
        <taxon>Liliopsida</taxon>
        <taxon>Poales</taxon>
        <taxon>Poaceae</taxon>
        <taxon>BOP clade</taxon>
        <taxon>Oryzoideae</taxon>
        <taxon>Oryzeae</taxon>
        <taxon>Oryzinae</taxon>
        <taxon>Oryza</taxon>
        <taxon>Oryza sativa</taxon>
    </lineage>
</organism>
<name>A3AJB8_ORYSJ</name>
<dbReference type="Proteomes" id="UP000007752">
    <property type="component" value="Chromosome 3"/>
</dbReference>
<reference evidence="1" key="1">
    <citation type="journal article" date="2005" name="PLoS Biol.">
        <title>The genomes of Oryza sativa: a history of duplications.</title>
        <authorList>
            <person name="Yu J."/>
            <person name="Wang J."/>
            <person name="Lin W."/>
            <person name="Li S."/>
            <person name="Li H."/>
            <person name="Zhou J."/>
            <person name="Ni P."/>
            <person name="Dong W."/>
            <person name="Hu S."/>
            <person name="Zeng C."/>
            <person name="Zhang J."/>
            <person name="Zhang Y."/>
            <person name="Li R."/>
            <person name="Xu Z."/>
            <person name="Li S."/>
            <person name="Li X."/>
            <person name="Zheng H."/>
            <person name="Cong L."/>
            <person name="Lin L."/>
            <person name="Yin J."/>
            <person name="Geng J."/>
            <person name="Li G."/>
            <person name="Shi J."/>
            <person name="Liu J."/>
            <person name="Lv H."/>
            <person name="Li J."/>
            <person name="Wang J."/>
            <person name="Deng Y."/>
            <person name="Ran L."/>
            <person name="Shi X."/>
            <person name="Wang X."/>
            <person name="Wu Q."/>
            <person name="Li C."/>
            <person name="Ren X."/>
            <person name="Wang J."/>
            <person name="Wang X."/>
            <person name="Li D."/>
            <person name="Liu D."/>
            <person name="Zhang X."/>
            <person name="Ji Z."/>
            <person name="Zhao W."/>
            <person name="Sun Y."/>
            <person name="Zhang Z."/>
            <person name="Bao J."/>
            <person name="Han Y."/>
            <person name="Dong L."/>
            <person name="Ji J."/>
            <person name="Chen P."/>
            <person name="Wu S."/>
            <person name="Liu J."/>
            <person name="Xiao Y."/>
            <person name="Bu D."/>
            <person name="Tan J."/>
            <person name="Yang L."/>
            <person name="Ye C."/>
            <person name="Zhang J."/>
            <person name="Xu J."/>
            <person name="Zhou Y."/>
            <person name="Yu Y."/>
            <person name="Zhang B."/>
            <person name="Zhuang S."/>
            <person name="Wei H."/>
            <person name="Liu B."/>
            <person name="Lei M."/>
            <person name="Yu H."/>
            <person name="Li Y."/>
            <person name="Xu H."/>
            <person name="Wei S."/>
            <person name="He X."/>
            <person name="Fang L."/>
            <person name="Zhang Z."/>
            <person name="Zhang Y."/>
            <person name="Huang X."/>
            <person name="Su Z."/>
            <person name="Tong W."/>
            <person name="Li J."/>
            <person name="Tong Z."/>
            <person name="Li S."/>
            <person name="Ye J."/>
            <person name="Wang L."/>
            <person name="Fang L."/>
            <person name="Lei T."/>
            <person name="Chen C."/>
            <person name="Chen H."/>
            <person name="Xu Z."/>
            <person name="Li H."/>
            <person name="Huang H."/>
            <person name="Zhang F."/>
            <person name="Xu H."/>
            <person name="Li N."/>
            <person name="Zhao C."/>
            <person name="Li S."/>
            <person name="Dong L."/>
            <person name="Huang Y."/>
            <person name="Li L."/>
            <person name="Xi Y."/>
            <person name="Qi Q."/>
            <person name="Li W."/>
            <person name="Zhang B."/>
            <person name="Hu W."/>
            <person name="Zhang Y."/>
            <person name="Tian X."/>
            <person name="Jiao Y."/>
            <person name="Liang X."/>
            <person name="Jin J."/>
            <person name="Gao L."/>
            <person name="Zheng W."/>
            <person name="Hao B."/>
            <person name="Liu S."/>
            <person name="Wang W."/>
            <person name="Yuan L."/>
            <person name="Cao M."/>
            <person name="McDermott J."/>
            <person name="Samudrala R."/>
            <person name="Wang J."/>
            <person name="Wong G.K."/>
            <person name="Yang H."/>
        </authorList>
    </citation>
    <scope>NUCLEOTIDE SEQUENCE [LARGE SCALE GENOMIC DNA]</scope>
</reference>
<reference evidence="1" key="2">
    <citation type="submission" date="2008-12" db="EMBL/GenBank/DDBJ databases">
        <title>Improved gene annotation of the rice (Oryza sativa) genomes.</title>
        <authorList>
            <person name="Wang J."/>
            <person name="Li R."/>
            <person name="Fan W."/>
            <person name="Huang Q."/>
            <person name="Zhang J."/>
            <person name="Zhou Y."/>
            <person name="Hu Y."/>
            <person name="Zi S."/>
            <person name="Li J."/>
            <person name="Ni P."/>
            <person name="Zheng H."/>
            <person name="Zhang Y."/>
            <person name="Zhao M."/>
            <person name="Hao Q."/>
            <person name="McDermott J."/>
            <person name="Samudrala R."/>
            <person name="Kristiansen K."/>
            <person name="Wong G.K.-S."/>
        </authorList>
    </citation>
    <scope>NUCLEOTIDE SEQUENCE</scope>
</reference>